<dbReference type="VEuPathDB" id="CryptoDB:Vbra_7000"/>
<accession>A0A0G4EC29</accession>
<name>A0A0G4EC29_VITBC</name>
<evidence type="ECO:0000256" key="1">
    <source>
        <dbReference type="SAM" id="MobiDB-lite"/>
    </source>
</evidence>
<keyword evidence="3" id="KW-1185">Reference proteome</keyword>
<organism evidence="2 3">
    <name type="scientific">Vitrella brassicaformis (strain CCMP3155)</name>
    <dbReference type="NCBI Taxonomy" id="1169540"/>
    <lineage>
        <taxon>Eukaryota</taxon>
        <taxon>Sar</taxon>
        <taxon>Alveolata</taxon>
        <taxon>Colpodellida</taxon>
        <taxon>Vitrellaceae</taxon>
        <taxon>Vitrella</taxon>
    </lineage>
</organism>
<protein>
    <submittedName>
        <fullName evidence="2">Uncharacterized protein</fullName>
    </submittedName>
</protein>
<feature type="region of interest" description="Disordered" evidence="1">
    <location>
        <begin position="93"/>
        <end position="120"/>
    </location>
</feature>
<reference evidence="2 3" key="1">
    <citation type="submission" date="2014-11" db="EMBL/GenBank/DDBJ databases">
        <authorList>
            <person name="Zhu J."/>
            <person name="Qi W."/>
            <person name="Song R."/>
        </authorList>
    </citation>
    <scope>NUCLEOTIDE SEQUENCE [LARGE SCALE GENOMIC DNA]</scope>
</reference>
<dbReference type="AlphaFoldDB" id="A0A0G4EC29"/>
<dbReference type="Proteomes" id="UP000041254">
    <property type="component" value="Unassembled WGS sequence"/>
</dbReference>
<feature type="compositionally biased region" description="Polar residues" evidence="1">
    <location>
        <begin position="104"/>
        <end position="113"/>
    </location>
</feature>
<evidence type="ECO:0000313" key="3">
    <source>
        <dbReference type="Proteomes" id="UP000041254"/>
    </source>
</evidence>
<dbReference type="EMBL" id="CDMY01000149">
    <property type="protein sequence ID" value="CEL93236.1"/>
    <property type="molecule type" value="Genomic_DNA"/>
</dbReference>
<evidence type="ECO:0000313" key="2">
    <source>
        <dbReference type="EMBL" id="CEL93236.1"/>
    </source>
</evidence>
<gene>
    <name evidence="2" type="ORF">Vbra_7000</name>
</gene>
<proteinExistence type="predicted"/>
<sequence>MVEASSSHRPHTSAACPPFVSRYSSVGRPLGGTNVALYEGRMPWTKQHAYRTSYREMSCRTAVPRTRDGGAGGRGSFLSGSGVEKLSLSLAKGPKGESAGAADTSANEVSGQPSFYPGLPSWSQQHGYRTTYRDMTTLTRVGRMDPIEAIESEPLASFYMRALNSEGDRTAPFYPTLHPSNPRSVTGTPEGATAAGRITHTANLLASRRPVTARTSVQVGPVDVASFRETAKEATEFEKTNGRIHRDAG</sequence>
<dbReference type="InParanoid" id="A0A0G4EC29"/>